<dbReference type="AlphaFoldDB" id="A0A084W3U9"/>
<reference evidence="3" key="2">
    <citation type="submission" date="2020-05" db="UniProtKB">
        <authorList>
            <consortium name="EnsemblMetazoa"/>
        </authorList>
    </citation>
    <scope>IDENTIFICATION</scope>
</reference>
<dbReference type="EnsemblMetazoa" id="ASIC012804-RA">
    <property type="protein sequence ID" value="ASIC012804-PA"/>
    <property type="gene ID" value="ASIC012804"/>
</dbReference>
<keyword evidence="4" id="KW-1185">Reference proteome</keyword>
<dbReference type="EMBL" id="KE525295">
    <property type="protein sequence ID" value="KFB44893.1"/>
    <property type="molecule type" value="Genomic_DNA"/>
</dbReference>
<reference evidence="2 4" key="1">
    <citation type="journal article" date="2014" name="BMC Genomics">
        <title>Genome sequence of Anopheles sinensis provides insight into genetics basis of mosquito competence for malaria parasites.</title>
        <authorList>
            <person name="Zhou D."/>
            <person name="Zhang D."/>
            <person name="Ding G."/>
            <person name="Shi L."/>
            <person name="Hou Q."/>
            <person name="Ye Y."/>
            <person name="Xu Y."/>
            <person name="Zhou H."/>
            <person name="Xiong C."/>
            <person name="Li S."/>
            <person name="Yu J."/>
            <person name="Hong S."/>
            <person name="Yu X."/>
            <person name="Zou P."/>
            <person name="Chen C."/>
            <person name="Chang X."/>
            <person name="Wang W."/>
            <person name="Lv Y."/>
            <person name="Sun Y."/>
            <person name="Ma L."/>
            <person name="Shen B."/>
            <person name="Zhu C."/>
        </authorList>
    </citation>
    <scope>NUCLEOTIDE SEQUENCE [LARGE SCALE GENOMIC DNA]</scope>
</reference>
<dbReference type="EMBL" id="ATLV01020149">
    <property type="status" value="NOT_ANNOTATED_CDS"/>
    <property type="molecule type" value="Genomic_DNA"/>
</dbReference>
<proteinExistence type="predicted"/>
<name>A0A084W3U9_ANOSI</name>
<dbReference type="Proteomes" id="UP000030765">
    <property type="component" value="Unassembled WGS sequence"/>
</dbReference>
<feature type="region of interest" description="Disordered" evidence="1">
    <location>
        <begin position="203"/>
        <end position="225"/>
    </location>
</feature>
<evidence type="ECO:0000256" key="1">
    <source>
        <dbReference type="SAM" id="MobiDB-lite"/>
    </source>
</evidence>
<sequence length="225" mass="24127">MNFECVGAASTTRFDRHQPGRNPYLGGAVEKCSTAADAVSCKGASGRWNLAIATNPRPNRREVEGGNKFCAQEKLETTPPQHVVALHAGQGSGAGFVEVFSMSAVLVERGSLKEEGEEGGESRKLMCDGLVEAKTEGSFIHQPEAPRLVALELYLHSIDNLLGGGLHIAMATRRARGGLVQFVACNLCHPNVAKIHLNGQSYKPSAIGQPKQERETSRQRSAVHS</sequence>
<organism evidence="2">
    <name type="scientific">Anopheles sinensis</name>
    <name type="common">Mosquito</name>
    <dbReference type="NCBI Taxonomy" id="74873"/>
    <lineage>
        <taxon>Eukaryota</taxon>
        <taxon>Metazoa</taxon>
        <taxon>Ecdysozoa</taxon>
        <taxon>Arthropoda</taxon>
        <taxon>Hexapoda</taxon>
        <taxon>Insecta</taxon>
        <taxon>Pterygota</taxon>
        <taxon>Neoptera</taxon>
        <taxon>Endopterygota</taxon>
        <taxon>Diptera</taxon>
        <taxon>Nematocera</taxon>
        <taxon>Culicoidea</taxon>
        <taxon>Culicidae</taxon>
        <taxon>Anophelinae</taxon>
        <taxon>Anopheles</taxon>
    </lineage>
</organism>
<evidence type="ECO:0000313" key="3">
    <source>
        <dbReference type="EnsemblMetazoa" id="ASIC012804-PA"/>
    </source>
</evidence>
<evidence type="ECO:0000313" key="4">
    <source>
        <dbReference type="Proteomes" id="UP000030765"/>
    </source>
</evidence>
<dbReference type="VEuPathDB" id="VectorBase:ASIC012804"/>
<evidence type="ECO:0000313" key="2">
    <source>
        <dbReference type="EMBL" id="KFB44893.1"/>
    </source>
</evidence>
<protein>
    <submittedName>
        <fullName evidence="2 3">Uncharacterized protein</fullName>
    </submittedName>
</protein>
<gene>
    <name evidence="2" type="ORF">ZHAS_00012804</name>
</gene>
<accession>A0A084W3U9</accession>